<dbReference type="InterPro" id="IPR029787">
    <property type="entry name" value="Nucleotide_cyclase"/>
</dbReference>
<dbReference type="GO" id="GO:1902201">
    <property type="term" value="P:negative regulation of bacterial-type flagellum-dependent cell motility"/>
    <property type="evidence" value="ECO:0007669"/>
    <property type="project" value="TreeGrafter"/>
</dbReference>
<reference evidence="5" key="1">
    <citation type="journal article" date="2014" name="Int. J. Syst. Evol. Microbiol.">
        <title>Complete genome sequence of Corynebacterium casei LMG S-19264T (=DSM 44701T), isolated from a smear-ripened cheese.</title>
        <authorList>
            <consortium name="US DOE Joint Genome Institute (JGI-PGF)"/>
            <person name="Walter F."/>
            <person name="Albersmeier A."/>
            <person name="Kalinowski J."/>
            <person name="Ruckert C."/>
        </authorList>
    </citation>
    <scope>NUCLEOTIDE SEQUENCE</scope>
    <source>
        <strain evidence="5">KCTC 32437</strain>
    </source>
</reference>
<dbReference type="PANTHER" id="PTHR45138:SF9">
    <property type="entry name" value="DIGUANYLATE CYCLASE DGCM-RELATED"/>
    <property type="match status" value="1"/>
</dbReference>
<keyword evidence="3" id="KW-1133">Transmembrane helix</keyword>
<evidence type="ECO:0000256" key="1">
    <source>
        <dbReference type="ARBA" id="ARBA00012528"/>
    </source>
</evidence>
<dbReference type="CDD" id="cd01949">
    <property type="entry name" value="GGDEF"/>
    <property type="match status" value="1"/>
</dbReference>
<comment type="catalytic activity">
    <reaction evidence="2">
        <text>2 GTP = 3',3'-c-di-GMP + 2 diphosphate</text>
        <dbReference type="Rhea" id="RHEA:24898"/>
        <dbReference type="ChEBI" id="CHEBI:33019"/>
        <dbReference type="ChEBI" id="CHEBI:37565"/>
        <dbReference type="ChEBI" id="CHEBI:58805"/>
        <dbReference type="EC" id="2.7.7.65"/>
    </reaction>
</comment>
<reference evidence="5" key="2">
    <citation type="submission" date="2020-09" db="EMBL/GenBank/DDBJ databases">
        <authorList>
            <person name="Sun Q."/>
            <person name="Kim S."/>
        </authorList>
    </citation>
    <scope>NUCLEOTIDE SEQUENCE</scope>
    <source>
        <strain evidence="5">KCTC 32437</strain>
    </source>
</reference>
<feature type="transmembrane region" description="Helical" evidence="3">
    <location>
        <begin position="27"/>
        <end position="47"/>
    </location>
</feature>
<feature type="transmembrane region" description="Helical" evidence="3">
    <location>
        <begin position="59"/>
        <end position="79"/>
    </location>
</feature>
<dbReference type="AlphaFoldDB" id="A0A918SE22"/>
<dbReference type="InterPro" id="IPR000160">
    <property type="entry name" value="GGDEF_dom"/>
</dbReference>
<dbReference type="PROSITE" id="PS50887">
    <property type="entry name" value="GGDEF"/>
    <property type="match status" value="1"/>
</dbReference>
<accession>A0A918SE22</accession>
<evidence type="ECO:0000256" key="3">
    <source>
        <dbReference type="SAM" id="Phobius"/>
    </source>
</evidence>
<dbReference type="Gene3D" id="3.30.70.270">
    <property type="match status" value="1"/>
</dbReference>
<dbReference type="EC" id="2.7.7.65" evidence="1"/>
<evidence type="ECO:0000313" key="5">
    <source>
        <dbReference type="EMBL" id="GHA37941.1"/>
    </source>
</evidence>
<proteinExistence type="predicted"/>
<dbReference type="SUPFAM" id="SSF55073">
    <property type="entry name" value="Nucleotide cyclase"/>
    <property type="match status" value="1"/>
</dbReference>
<evidence type="ECO:0000256" key="2">
    <source>
        <dbReference type="ARBA" id="ARBA00034247"/>
    </source>
</evidence>
<comment type="caution">
    <text evidence="5">The sequence shown here is derived from an EMBL/GenBank/DDBJ whole genome shotgun (WGS) entry which is preliminary data.</text>
</comment>
<dbReference type="InterPro" id="IPR043128">
    <property type="entry name" value="Rev_trsase/Diguanyl_cyclase"/>
</dbReference>
<gene>
    <name evidence="5" type="ORF">GCM10007989_37300</name>
</gene>
<dbReference type="NCBIfam" id="TIGR00254">
    <property type="entry name" value="GGDEF"/>
    <property type="match status" value="1"/>
</dbReference>
<dbReference type="SMART" id="SM00267">
    <property type="entry name" value="GGDEF"/>
    <property type="match status" value="1"/>
</dbReference>
<dbReference type="PANTHER" id="PTHR45138">
    <property type="entry name" value="REGULATORY COMPONENTS OF SENSORY TRANSDUCTION SYSTEM"/>
    <property type="match status" value="1"/>
</dbReference>
<keyword evidence="6" id="KW-1185">Reference proteome</keyword>
<dbReference type="GO" id="GO:0043709">
    <property type="term" value="P:cell adhesion involved in single-species biofilm formation"/>
    <property type="evidence" value="ECO:0007669"/>
    <property type="project" value="TreeGrafter"/>
</dbReference>
<keyword evidence="3" id="KW-0472">Membrane</keyword>
<dbReference type="Pfam" id="PF00990">
    <property type="entry name" value="GGDEF"/>
    <property type="match status" value="1"/>
</dbReference>
<sequence length="264" mass="28500">MGIFGLDAFTLQRSSFSLPRWASINRWAIVGPLICVVLTLIFNSMLFADLGEQALERALISSIVVPLAIALPFFTLVGAKMRSMAIANSRLSIIARTDTLTACMTRAAFTRQVEDMLDNRAGMTGALLMLDADFFKAINDQYGHPAGDQALCLIARSIRTTVRRGDLVGRMGGEEFAVFMPGASSQDAEQVAERIRRSVRLAMFTPDGSPRSLSVSIGGASLSEASGFSELVRTADRQLYLAKQAGRDSIRIASLSSELSPDVA</sequence>
<dbReference type="EMBL" id="BMZE01000005">
    <property type="protein sequence ID" value="GHA37941.1"/>
    <property type="molecule type" value="Genomic_DNA"/>
</dbReference>
<keyword evidence="3" id="KW-0812">Transmembrane</keyword>
<name>A0A918SE22_9HYPH</name>
<dbReference type="GO" id="GO:0052621">
    <property type="term" value="F:diguanylate cyclase activity"/>
    <property type="evidence" value="ECO:0007669"/>
    <property type="project" value="UniProtKB-EC"/>
</dbReference>
<dbReference type="Proteomes" id="UP000646579">
    <property type="component" value="Unassembled WGS sequence"/>
</dbReference>
<protein>
    <recommendedName>
        <fullName evidence="1">diguanylate cyclase</fullName>
        <ecNumber evidence="1">2.7.7.65</ecNumber>
    </recommendedName>
</protein>
<dbReference type="GO" id="GO:0005886">
    <property type="term" value="C:plasma membrane"/>
    <property type="evidence" value="ECO:0007669"/>
    <property type="project" value="TreeGrafter"/>
</dbReference>
<evidence type="ECO:0000259" key="4">
    <source>
        <dbReference type="PROSITE" id="PS50887"/>
    </source>
</evidence>
<dbReference type="InterPro" id="IPR050469">
    <property type="entry name" value="Diguanylate_Cyclase"/>
</dbReference>
<dbReference type="FunFam" id="3.30.70.270:FF:000001">
    <property type="entry name" value="Diguanylate cyclase domain protein"/>
    <property type="match status" value="1"/>
</dbReference>
<organism evidence="5 6">
    <name type="scientific">Devosia pacifica</name>
    <dbReference type="NCBI Taxonomy" id="1335967"/>
    <lineage>
        <taxon>Bacteria</taxon>
        <taxon>Pseudomonadati</taxon>
        <taxon>Pseudomonadota</taxon>
        <taxon>Alphaproteobacteria</taxon>
        <taxon>Hyphomicrobiales</taxon>
        <taxon>Devosiaceae</taxon>
        <taxon>Devosia</taxon>
    </lineage>
</organism>
<evidence type="ECO:0000313" key="6">
    <source>
        <dbReference type="Proteomes" id="UP000646579"/>
    </source>
</evidence>
<feature type="domain" description="GGDEF" evidence="4">
    <location>
        <begin position="123"/>
        <end position="255"/>
    </location>
</feature>